<dbReference type="RefSeq" id="WP_248944385.1">
    <property type="nucleotide sequence ID" value="NZ_CBCSGY010000019.1"/>
</dbReference>
<dbReference type="EMBL" id="JAGQDC010000002">
    <property type="protein sequence ID" value="MCL1028101.1"/>
    <property type="molecule type" value="Genomic_DNA"/>
</dbReference>
<comment type="caution">
    <text evidence="1">The sequence shown here is derived from an EMBL/GenBank/DDBJ whole genome shotgun (WGS) entry which is preliminary data.</text>
</comment>
<reference evidence="1" key="1">
    <citation type="submission" date="2021-04" db="EMBL/GenBank/DDBJ databases">
        <title>Genome sequence of Serratia sp. arafor3.</title>
        <authorList>
            <person name="Besaury L."/>
        </authorList>
    </citation>
    <scope>NUCLEOTIDE SEQUENCE</scope>
    <source>
        <strain evidence="1">Arafor3</strain>
    </source>
</reference>
<evidence type="ECO:0000313" key="1">
    <source>
        <dbReference type="EMBL" id="MCL1028101.1"/>
    </source>
</evidence>
<dbReference type="Proteomes" id="UP001165275">
    <property type="component" value="Unassembled WGS sequence"/>
</dbReference>
<gene>
    <name evidence="1" type="ORF">KAJ71_03435</name>
</gene>
<protein>
    <submittedName>
        <fullName evidence="1">Uncharacterized protein</fullName>
    </submittedName>
</protein>
<evidence type="ECO:0000313" key="2">
    <source>
        <dbReference type="Proteomes" id="UP001165275"/>
    </source>
</evidence>
<organism evidence="1 2">
    <name type="scientific">Serratia silvae</name>
    <dbReference type="NCBI Taxonomy" id="2824122"/>
    <lineage>
        <taxon>Bacteria</taxon>
        <taxon>Pseudomonadati</taxon>
        <taxon>Pseudomonadota</taxon>
        <taxon>Gammaproteobacteria</taxon>
        <taxon>Enterobacterales</taxon>
        <taxon>Yersiniaceae</taxon>
        <taxon>Serratia</taxon>
    </lineage>
</organism>
<name>A0ABT0K7W0_9GAMM</name>
<sequence>MALPFVGKNIIEPALPTFLPAKGYGFEWFLVNEGELEEEGNHIIEMQKADVG</sequence>
<keyword evidence="2" id="KW-1185">Reference proteome</keyword>
<accession>A0ABT0K7W0</accession>
<proteinExistence type="predicted"/>